<comment type="caution">
    <text evidence="2">The sequence shown here is derived from an EMBL/GenBank/DDBJ whole genome shotgun (WGS) entry which is preliminary data.</text>
</comment>
<dbReference type="Proteomes" id="UP001175000">
    <property type="component" value="Unassembled WGS sequence"/>
</dbReference>
<gene>
    <name evidence="2" type="ORF">B0T14DRAFT_541856</name>
</gene>
<keyword evidence="1" id="KW-0732">Signal</keyword>
<dbReference type="EMBL" id="JAULSU010000001">
    <property type="protein sequence ID" value="KAK0632490.1"/>
    <property type="molecule type" value="Genomic_DNA"/>
</dbReference>
<reference evidence="2" key="1">
    <citation type="submission" date="2023-06" db="EMBL/GenBank/DDBJ databases">
        <title>Genome-scale phylogeny and comparative genomics of the fungal order Sordariales.</title>
        <authorList>
            <consortium name="Lawrence Berkeley National Laboratory"/>
            <person name="Hensen N."/>
            <person name="Bonometti L."/>
            <person name="Westerberg I."/>
            <person name="Brannstrom I.O."/>
            <person name="Guillou S."/>
            <person name="Cros-Aarteil S."/>
            <person name="Calhoun S."/>
            <person name="Haridas S."/>
            <person name="Kuo A."/>
            <person name="Mondo S."/>
            <person name="Pangilinan J."/>
            <person name="Riley R."/>
            <person name="Labutti K."/>
            <person name="Andreopoulos B."/>
            <person name="Lipzen A."/>
            <person name="Chen C."/>
            <person name="Yanf M."/>
            <person name="Daum C."/>
            <person name="Ng V."/>
            <person name="Clum A."/>
            <person name="Steindorff A."/>
            <person name="Ohm R."/>
            <person name="Martin F."/>
            <person name="Silar P."/>
            <person name="Natvig D."/>
            <person name="Lalanne C."/>
            <person name="Gautier V."/>
            <person name="Ament-Velasquez S.L."/>
            <person name="Kruys A."/>
            <person name="Hutchinson M.I."/>
            <person name="Powell A.J."/>
            <person name="Barry K."/>
            <person name="Miller A.N."/>
            <person name="Grigoriev I.V."/>
            <person name="Debuchy R."/>
            <person name="Gladieux P."/>
            <person name="Thoren M.H."/>
            <person name="Johannesson H."/>
        </authorList>
    </citation>
    <scope>NUCLEOTIDE SEQUENCE</scope>
    <source>
        <strain evidence="2">CBS 606.72</strain>
    </source>
</reference>
<protein>
    <submittedName>
        <fullName evidence="2">Uncharacterized protein</fullName>
    </submittedName>
</protein>
<accession>A0AA39XG31</accession>
<name>A0AA39XG31_9PEZI</name>
<evidence type="ECO:0000256" key="1">
    <source>
        <dbReference type="SAM" id="SignalP"/>
    </source>
</evidence>
<evidence type="ECO:0000313" key="3">
    <source>
        <dbReference type="Proteomes" id="UP001175000"/>
    </source>
</evidence>
<feature type="chain" id="PRO_5041379298" evidence="1">
    <location>
        <begin position="19"/>
        <end position="173"/>
    </location>
</feature>
<dbReference type="AlphaFoldDB" id="A0AA39XG31"/>
<organism evidence="2 3">
    <name type="scientific">Immersiella caudata</name>
    <dbReference type="NCBI Taxonomy" id="314043"/>
    <lineage>
        <taxon>Eukaryota</taxon>
        <taxon>Fungi</taxon>
        <taxon>Dikarya</taxon>
        <taxon>Ascomycota</taxon>
        <taxon>Pezizomycotina</taxon>
        <taxon>Sordariomycetes</taxon>
        <taxon>Sordariomycetidae</taxon>
        <taxon>Sordariales</taxon>
        <taxon>Lasiosphaeriaceae</taxon>
        <taxon>Immersiella</taxon>
    </lineage>
</organism>
<feature type="signal peptide" evidence="1">
    <location>
        <begin position="1"/>
        <end position="18"/>
    </location>
</feature>
<proteinExistence type="predicted"/>
<evidence type="ECO:0000313" key="2">
    <source>
        <dbReference type="EMBL" id="KAK0632490.1"/>
    </source>
</evidence>
<sequence>MLLSALLSVSALASGVLATCGEPTKRICFGPDGGDSQNVDPADILYAATVVRGMIKDPKKSFSGAFWSMPAGDFGCAEWMVDIPESGTVLTLIKKVSPRYNSSVLFEDVANTIDGGPKATEEQLKNSLLGCGKNGGMIGIQWNSSNPIYTSERYLATGAKPDGLIMKIVRAQN</sequence>
<keyword evidence="3" id="KW-1185">Reference proteome</keyword>